<protein>
    <submittedName>
        <fullName evidence="1">Uncharacterized protein</fullName>
    </submittedName>
</protein>
<name>A0A2G6KI27_9BACT</name>
<dbReference type="AlphaFoldDB" id="A0A2G6KI27"/>
<evidence type="ECO:0000313" key="2">
    <source>
        <dbReference type="Proteomes" id="UP000230821"/>
    </source>
</evidence>
<accession>A0A2G6KI27</accession>
<dbReference type="Proteomes" id="UP000230821">
    <property type="component" value="Unassembled WGS sequence"/>
</dbReference>
<dbReference type="EMBL" id="PDSK01000047">
    <property type="protein sequence ID" value="PIE35323.1"/>
    <property type="molecule type" value="Genomic_DNA"/>
</dbReference>
<reference evidence="1 2" key="1">
    <citation type="submission" date="2017-10" db="EMBL/GenBank/DDBJ databases">
        <title>Novel microbial diversity and functional potential in the marine mammal oral microbiome.</title>
        <authorList>
            <person name="Dudek N.K."/>
            <person name="Sun C.L."/>
            <person name="Burstein D."/>
            <person name="Kantor R.S."/>
            <person name="Aliaga Goltsman D.S."/>
            <person name="Bik E.M."/>
            <person name="Thomas B.C."/>
            <person name="Banfield J.F."/>
            <person name="Relman D.A."/>
        </authorList>
    </citation>
    <scope>NUCLEOTIDE SEQUENCE [LARGE SCALE GENOMIC DNA]</scope>
    <source>
        <strain evidence="1">DOLJORAL78_47_16</strain>
    </source>
</reference>
<organism evidence="1 2">
    <name type="scientific">candidate division KSB3 bacterium</name>
    <dbReference type="NCBI Taxonomy" id="2044937"/>
    <lineage>
        <taxon>Bacteria</taxon>
        <taxon>candidate division KSB3</taxon>
    </lineage>
</organism>
<gene>
    <name evidence="1" type="ORF">CSA56_04675</name>
</gene>
<proteinExistence type="predicted"/>
<evidence type="ECO:0000313" key="1">
    <source>
        <dbReference type="EMBL" id="PIE35323.1"/>
    </source>
</evidence>
<sequence length="65" mass="7863">MSSINNKILHYFTNKRRKYNKINTINLPRIFEMGKIVLNMMKNHKTWKHKDQKSYFSLGFFVGVL</sequence>
<comment type="caution">
    <text evidence="1">The sequence shown here is derived from an EMBL/GenBank/DDBJ whole genome shotgun (WGS) entry which is preliminary data.</text>
</comment>